<gene>
    <name evidence="6" type="ORF">EV655_101233</name>
</gene>
<dbReference type="Gene3D" id="3.40.190.290">
    <property type="match status" value="1"/>
</dbReference>
<comment type="similarity">
    <text evidence="1">Belongs to the LysR transcriptional regulatory family.</text>
</comment>
<dbReference type="GO" id="GO:0003700">
    <property type="term" value="F:DNA-binding transcription factor activity"/>
    <property type="evidence" value="ECO:0007669"/>
    <property type="project" value="InterPro"/>
</dbReference>
<comment type="caution">
    <text evidence="6">The sequence shown here is derived from an EMBL/GenBank/DDBJ whole genome shotgun (WGS) entry which is preliminary data.</text>
</comment>
<dbReference type="NCBIfam" id="TIGR03339">
    <property type="entry name" value="phn_lysR"/>
    <property type="match status" value="1"/>
</dbReference>
<dbReference type="InterPro" id="IPR036390">
    <property type="entry name" value="WH_DNA-bd_sf"/>
</dbReference>
<protein>
    <submittedName>
        <fullName evidence="6">Aminoethylphosphonate catabolism LysR family transcriptional regulator</fullName>
    </submittedName>
</protein>
<evidence type="ECO:0000259" key="5">
    <source>
        <dbReference type="PROSITE" id="PS50931"/>
    </source>
</evidence>
<dbReference type="GO" id="GO:0000976">
    <property type="term" value="F:transcription cis-regulatory region binding"/>
    <property type="evidence" value="ECO:0007669"/>
    <property type="project" value="TreeGrafter"/>
</dbReference>
<evidence type="ECO:0000256" key="4">
    <source>
        <dbReference type="ARBA" id="ARBA00023163"/>
    </source>
</evidence>
<evidence type="ECO:0000256" key="3">
    <source>
        <dbReference type="ARBA" id="ARBA00023125"/>
    </source>
</evidence>
<name>A0A4R2KSR1_9RHOB</name>
<dbReference type="AlphaFoldDB" id="A0A4R2KSR1"/>
<dbReference type="InterPro" id="IPR036388">
    <property type="entry name" value="WH-like_DNA-bd_sf"/>
</dbReference>
<dbReference type="FunFam" id="1.10.10.10:FF:000001">
    <property type="entry name" value="LysR family transcriptional regulator"/>
    <property type="match status" value="1"/>
</dbReference>
<keyword evidence="7" id="KW-1185">Reference proteome</keyword>
<keyword evidence="4" id="KW-0804">Transcription</keyword>
<dbReference type="CDD" id="cd05466">
    <property type="entry name" value="PBP2_LTTR_substrate"/>
    <property type="match status" value="1"/>
</dbReference>
<organism evidence="6 7">
    <name type="scientific">Rhodovulum euryhalinum</name>
    <dbReference type="NCBI Taxonomy" id="35805"/>
    <lineage>
        <taxon>Bacteria</taxon>
        <taxon>Pseudomonadati</taxon>
        <taxon>Pseudomonadota</taxon>
        <taxon>Alphaproteobacteria</taxon>
        <taxon>Rhodobacterales</taxon>
        <taxon>Paracoccaceae</taxon>
        <taxon>Rhodovulum</taxon>
    </lineage>
</organism>
<dbReference type="InterPro" id="IPR000847">
    <property type="entry name" value="LysR_HTH_N"/>
</dbReference>
<dbReference type="EMBL" id="SLWW01000001">
    <property type="protein sequence ID" value="TCO74076.1"/>
    <property type="molecule type" value="Genomic_DNA"/>
</dbReference>
<reference evidence="6 7" key="1">
    <citation type="submission" date="2019-03" db="EMBL/GenBank/DDBJ databases">
        <title>Genomic Encyclopedia of Type Strains, Phase IV (KMG-IV): sequencing the most valuable type-strain genomes for metagenomic binning, comparative biology and taxonomic classification.</title>
        <authorList>
            <person name="Goeker M."/>
        </authorList>
    </citation>
    <scope>NUCLEOTIDE SEQUENCE [LARGE SCALE GENOMIC DNA]</scope>
    <source>
        <strain evidence="6 7">DSM 4868</strain>
    </source>
</reference>
<dbReference type="Pfam" id="PF00126">
    <property type="entry name" value="HTH_1"/>
    <property type="match status" value="1"/>
</dbReference>
<dbReference type="InterPro" id="IPR005119">
    <property type="entry name" value="LysR_subst-bd"/>
</dbReference>
<dbReference type="OrthoDB" id="9803735at2"/>
<dbReference type="PRINTS" id="PR00039">
    <property type="entry name" value="HTHLYSR"/>
</dbReference>
<keyword evidence="2" id="KW-0805">Transcription regulation</keyword>
<dbReference type="Gene3D" id="1.10.10.10">
    <property type="entry name" value="Winged helix-like DNA-binding domain superfamily/Winged helix DNA-binding domain"/>
    <property type="match status" value="1"/>
</dbReference>
<dbReference type="InterPro" id="IPR017724">
    <property type="entry name" value="Tscrpt_reg_LysR"/>
</dbReference>
<evidence type="ECO:0000313" key="6">
    <source>
        <dbReference type="EMBL" id="TCO74076.1"/>
    </source>
</evidence>
<evidence type="ECO:0000256" key="2">
    <source>
        <dbReference type="ARBA" id="ARBA00023015"/>
    </source>
</evidence>
<dbReference type="PANTHER" id="PTHR30126:SF94">
    <property type="entry name" value="LYSR FAMILY TRANSCRIPTIONAL REGULATOR"/>
    <property type="match status" value="1"/>
</dbReference>
<evidence type="ECO:0000256" key="1">
    <source>
        <dbReference type="ARBA" id="ARBA00009437"/>
    </source>
</evidence>
<accession>A0A4R2KSR1</accession>
<dbReference type="Proteomes" id="UP000295142">
    <property type="component" value="Unassembled WGS sequence"/>
</dbReference>
<dbReference type="PANTHER" id="PTHR30126">
    <property type="entry name" value="HTH-TYPE TRANSCRIPTIONAL REGULATOR"/>
    <property type="match status" value="1"/>
</dbReference>
<dbReference type="RefSeq" id="WP_132540515.1">
    <property type="nucleotide sequence ID" value="NZ_SLWW01000001.1"/>
</dbReference>
<dbReference type="Pfam" id="PF03466">
    <property type="entry name" value="LysR_substrate"/>
    <property type="match status" value="1"/>
</dbReference>
<dbReference type="SUPFAM" id="SSF53850">
    <property type="entry name" value="Periplasmic binding protein-like II"/>
    <property type="match status" value="1"/>
</dbReference>
<proteinExistence type="inferred from homology"/>
<evidence type="ECO:0000313" key="7">
    <source>
        <dbReference type="Proteomes" id="UP000295142"/>
    </source>
</evidence>
<sequence length="290" mass="31851">MRYVQLRAFHYVATCGGFSKAAEELFLTQPAISDQVRKLEDEYDIILFNRQKRQVGLTEPGRALLEITRRLFDSEQQALELLSESRALRSGTLRIVADSAHHLLHLLPRFRATFPGVRMSIRTGNSQTVLDSLYRYEADLGVLGEMPASRDFDVLRLSSAPIVAFAPVGHPFAARGRAELTELAGQPLVLRERGSKTRRKLEEAAAAVGITLVPAIEAEGREAVREIVASGGGIGFVSAAEFGEDPRLGLIEIGGVDIGTMDEALVCLRERRSSKLVQAFFDLARDAHPA</sequence>
<dbReference type="SUPFAM" id="SSF46785">
    <property type="entry name" value="Winged helix' DNA-binding domain"/>
    <property type="match status" value="1"/>
</dbReference>
<keyword evidence="3" id="KW-0238">DNA-binding</keyword>
<feature type="domain" description="HTH lysR-type" evidence="5">
    <location>
        <begin position="1"/>
        <end position="58"/>
    </location>
</feature>
<dbReference type="PROSITE" id="PS50931">
    <property type="entry name" value="HTH_LYSR"/>
    <property type="match status" value="1"/>
</dbReference>